<dbReference type="RefSeq" id="WP_112134631.1">
    <property type="nucleotide sequence ID" value="NZ_CP016181.1"/>
</dbReference>
<evidence type="ECO:0000313" key="2">
    <source>
        <dbReference type="EMBL" id="AWX98555.1"/>
    </source>
</evidence>
<dbReference type="EMBL" id="CP016181">
    <property type="protein sequence ID" value="AWX98681.1"/>
    <property type="molecule type" value="Genomic_DNA"/>
</dbReference>
<protein>
    <recommendedName>
        <fullName evidence="1">Phage head morphogenesis domain-containing protein</fullName>
    </recommendedName>
</protein>
<name>A0A2Z4PMH0_9GAMM</name>
<evidence type="ECO:0000313" key="4">
    <source>
        <dbReference type="Proteomes" id="UP000249898"/>
    </source>
</evidence>
<gene>
    <name evidence="2" type="ORF">A8139_00055</name>
    <name evidence="3" type="ORF">A8139_00750</name>
</gene>
<dbReference type="EMBL" id="CP016181">
    <property type="protein sequence ID" value="AWX98555.1"/>
    <property type="molecule type" value="Genomic_DNA"/>
</dbReference>
<sequence>MADNVINKEALRYLIDKDLKPGFDYRDVWKAEHGNAFTVAKMTNTDLLIDVQVMVADAIASGQTYAQFRDVLKPLLVKKGWWGIQEMVDPLTDETKPVQLGSTGRIETIYKTNMRTARAAGQWERAQRTKRALPYLIYELGPSEHHRHEHEKWAGTCLPLDDPWWNTHMTPNGWGCKCGVRQVSRGEYQQLVKDGKIKTEAPDDGTKEWINKRTGEVETIPRGIDPGWNYNPGINRGQELKDTLATKEKAFAKTFQ</sequence>
<dbReference type="OrthoDB" id="9813502at2"/>
<dbReference type="InterPro" id="IPR006528">
    <property type="entry name" value="Phage_head_morphogenesis_dom"/>
</dbReference>
<organism evidence="3 4">
    <name type="scientific">Marinomonas primoryensis</name>
    <dbReference type="NCBI Taxonomy" id="178399"/>
    <lineage>
        <taxon>Bacteria</taxon>
        <taxon>Pseudomonadati</taxon>
        <taxon>Pseudomonadota</taxon>
        <taxon>Gammaproteobacteria</taxon>
        <taxon>Oceanospirillales</taxon>
        <taxon>Oceanospirillaceae</taxon>
        <taxon>Marinomonas</taxon>
    </lineage>
</organism>
<accession>A0A2Z4PMH0</accession>
<reference evidence="3 4" key="1">
    <citation type="submission" date="2016-06" db="EMBL/GenBank/DDBJ databases">
        <title>The sequenced genome of the ice-adhering bacterium Marinomonas primoryensis, from Antarctica.</title>
        <authorList>
            <person name="Graham L."/>
            <person name="Vance T.D.R."/>
            <person name="Davies P.L."/>
        </authorList>
    </citation>
    <scope>NUCLEOTIDE SEQUENCE [LARGE SCALE GENOMIC DNA]</scope>
    <source>
        <strain evidence="3 4">AceL</strain>
    </source>
</reference>
<proteinExistence type="predicted"/>
<evidence type="ECO:0000313" key="3">
    <source>
        <dbReference type="EMBL" id="AWX98681.1"/>
    </source>
</evidence>
<dbReference type="AlphaFoldDB" id="A0A2Z4PMH0"/>
<dbReference type="Pfam" id="PF04233">
    <property type="entry name" value="Phage_Mu_F"/>
    <property type="match status" value="1"/>
</dbReference>
<dbReference type="Proteomes" id="UP000249898">
    <property type="component" value="Chromosome"/>
</dbReference>
<feature type="domain" description="Phage head morphogenesis" evidence="1">
    <location>
        <begin position="51"/>
        <end position="180"/>
    </location>
</feature>
<evidence type="ECO:0000259" key="1">
    <source>
        <dbReference type="Pfam" id="PF04233"/>
    </source>
</evidence>